<accession>A0AAV5QX82</accession>
<feature type="domain" description="Origin recognition complex subunit 3 N-terminal" evidence="2">
    <location>
        <begin position="37"/>
        <end position="357"/>
    </location>
</feature>
<dbReference type="Proteomes" id="UP001378960">
    <property type="component" value="Unassembled WGS sequence"/>
</dbReference>
<evidence type="ECO:0000256" key="1">
    <source>
        <dbReference type="SAM" id="MobiDB-lite"/>
    </source>
</evidence>
<dbReference type="AlphaFoldDB" id="A0AAV5QX82"/>
<dbReference type="GO" id="GO:0005656">
    <property type="term" value="C:nuclear pre-replicative complex"/>
    <property type="evidence" value="ECO:0007669"/>
    <property type="project" value="TreeGrafter"/>
</dbReference>
<dbReference type="PANTHER" id="PTHR12748">
    <property type="entry name" value="ORIGIN RECOGNITION COMPLEX SUBUNIT 3"/>
    <property type="match status" value="1"/>
</dbReference>
<dbReference type="InterPro" id="IPR045667">
    <property type="entry name" value="ORC3_N"/>
</dbReference>
<keyword evidence="4" id="KW-1185">Reference proteome</keyword>
<dbReference type="GO" id="GO:0006270">
    <property type="term" value="P:DNA replication initiation"/>
    <property type="evidence" value="ECO:0007669"/>
    <property type="project" value="TreeGrafter"/>
</dbReference>
<dbReference type="EMBL" id="BTGB01000001">
    <property type="protein sequence ID" value="GMM43551.1"/>
    <property type="molecule type" value="Genomic_DNA"/>
</dbReference>
<dbReference type="GO" id="GO:0031261">
    <property type="term" value="C:DNA replication preinitiation complex"/>
    <property type="evidence" value="ECO:0007669"/>
    <property type="project" value="TreeGrafter"/>
</dbReference>
<dbReference type="InterPro" id="IPR020795">
    <property type="entry name" value="ORC3"/>
</dbReference>
<proteinExistence type="predicted"/>
<protein>
    <recommendedName>
        <fullName evidence="2">Origin recognition complex subunit 3 N-terminal domain-containing protein</fullName>
    </recommendedName>
</protein>
<name>A0AAV5QX82_PICKL</name>
<evidence type="ECO:0000259" key="2">
    <source>
        <dbReference type="Pfam" id="PF07034"/>
    </source>
</evidence>
<comment type="caution">
    <text evidence="3">The sequence shown here is derived from an EMBL/GenBank/DDBJ whole genome shotgun (WGS) entry which is preliminary data.</text>
</comment>
<sequence length="651" mass="76429">MDFIESQRPIYELKARDERILPIDEGFESKYLPNSYGDFMKLLNGKEPDGNVNLRYELFQQNWRKQMSSINNVLLKTDRFKFRSLREFLRYKDRQFDERLISGILNLGSNISNHERLLVNVCRYLREEDDICLIRVNPGVDFNIQRIVRRIEEAMVYEIRQRGNGNRKGKKNNSRRKRKLKDLEGDVDNDDGEIEMNIVEPIYNVVKGKFIDIIDMLKEFKRMKIRLVVMIENGDSMSKELIESVLNMMYEYNLCGEVYCLICISTPFIMFEEKISVLVIGKLKSCTFSIDNSKEAIGQIMEDLLLNINETYNSLIFEPRLVLKFLKMKEDMSIDKFKKMIKMIYMRHYFSQPLSIFWTKDFSKIELRKIYFEIFKTLPSVMMNKGDDEENGRYLKELAFSEGGTEENKIIGEMLRYNLNRLINWRYELRGLIDFLNFLQAMIMKDEKKIWENNLELFEMIFGKYYQIKKEGGNEKVIKRKMLRGISRILEKMWRVLGSNMDVEIIKSIMDDDMMKGYTEESVSITDMAEHAEKTISEKVIMLDLEGQMFREVCVVGEKAFDESVEGDNPSMRENVLSMLEEGTFTCEVWRSIQESGGSRVSVGDLAQAMGVTNKVEAAWLVRSVWELDGLGLVSIDNSKGIIDRVVWRGV</sequence>
<gene>
    <name evidence="3" type="ORF">DAPK24_001260</name>
</gene>
<feature type="compositionally biased region" description="Basic residues" evidence="1">
    <location>
        <begin position="165"/>
        <end position="180"/>
    </location>
</feature>
<dbReference type="GO" id="GO:0005664">
    <property type="term" value="C:nuclear origin of replication recognition complex"/>
    <property type="evidence" value="ECO:0007669"/>
    <property type="project" value="InterPro"/>
</dbReference>
<evidence type="ECO:0000313" key="4">
    <source>
        <dbReference type="Proteomes" id="UP001378960"/>
    </source>
</evidence>
<dbReference type="PANTHER" id="PTHR12748:SF0">
    <property type="entry name" value="ORIGIN RECOGNITION COMPLEX SUBUNIT 3"/>
    <property type="match status" value="1"/>
</dbReference>
<dbReference type="GO" id="GO:0003688">
    <property type="term" value="F:DNA replication origin binding"/>
    <property type="evidence" value="ECO:0007669"/>
    <property type="project" value="TreeGrafter"/>
</dbReference>
<reference evidence="3 4" key="1">
    <citation type="journal article" date="2023" name="Elife">
        <title>Identification of key yeast species and microbe-microbe interactions impacting larval growth of Drosophila in the wild.</title>
        <authorList>
            <person name="Mure A."/>
            <person name="Sugiura Y."/>
            <person name="Maeda R."/>
            <person name="Honda K."/>
            <person name="Sakurai N."/>
            <person name="Takahashi Y."/>
            <person name="Watada M."/>
            <person name="Katoh T."/>
            <person name="Gotoh A."/>
            <person name="Gotoh Y."/>
            <person name="Taniguchi I."/>
            <person name="Nakamura K."/>
            <person name="Hayashi T."/>
            <person name="Katayama T."/>
            <person name="Uemura T."/>
            <person name="Hattori Y."/>
        </authorList>
    </citation>
    <scope>NUCLEOTIDE SEQUENCE [LARGE SCALE GENOMIC DNA]</scope>
    <source>
        <strain evidence="3 4">PK-24</strain>
    </source>
</reference>
<dbReference type="Pfam" id="PF07034">
    <property type="entry name" value="ORC3_N"/>
    <property type="match status" value="1"/>
</dbReference>
<feature type="region of interest" description="Disordered" evidence="1">
    <location>
        <begin position="164"/>
        <end position="184"/>
    </location>
</feature>
<organism evidence="3 4">
    <name type="scientific">Pichia kluyveri</name>
    <name type="common">Yeast</name>
    <dbReference type="NCBI Taxonomy" id="36015"/>
    <lineage>
        <taxon>Eukaryota</taxon>
        <taxon>Fungi</taxon>
        <taxon>Dikarya</taxon>
        <taxon>Ascomycota</taxon>
        <taxon>Saccharomycotina</taxon>
        <taxon>Pichiomycetes</taxon>
        <taxon>Pichiales</taxon>
        <taxon>Pichiaceae</taxon>
        <taxon>Pichia</taxon>
    </lineage>
</organism>
<evidence type="ECO:0000313" key="3">
    <source>
        <dbReference type="EMBL" id="GMM43551.1"/>
    </source>
</evidence>